<evidence type="ECO:0000256" key="2">
    <source>
        <dbReference type="SAM" id="Phobius"/>
    </source>
</evidence>
<evidence type="ECO:0000313" key="3">
    <source>
        <dbReference type="EMBL" id="OWF54266.1"/>
    </source>
</evidence>
<gene>
    <name evidence="3" type="ORF">KP79_PYT23784</name>
</gene>
<dbReference type="EMBL" id="NEDP02001125">
    <property type="protein sequence ID" value="OWF54266.1"/>
    <property type="molecule type" value="Genomic_DNA"/>
</dbReference>
<feature type="transmembrane region" description="Helical" evidence="2">
    <location>
        <begin position="76"/>
        <end position="93"/>
    </location>
</feature>
<feature type="transmembrane region" description="Helical" evidence="2">
    <location>
        <begin position="157"/>
        <end position="174"/>
    </location>
</feature>
<name>A0A210QZT3_MIZYE</name>
<feature type="compositionally biased region" description="Polar residues" evidence="1">
    <location>
        <begin position="315"/>
        <end position="333"/>
    </location>
</feature>
<feature type="transmembrane region" description="Helical" evidence="2">
    <location>
        <begin position="12"/>
        <end position="32"/>
    </location>
</feature>
<dbReference type="OrthoDB" id="417037at2759"/>
<dbReference type="AlphaFoldDB" id="A0A210QZT3"/>
<sequence length="358" mass="40226">MDILKNTVTRCFIFCFLFLVTNFVNKYVLSVLEFKYPTIFQGWQTFVGFLVIRMCVVTKHLPSMLTDKETIRHRAVMWIPGMMLFVSVIYSGSKALANLTLPVFLSLQNLVTVINCTTQMAISRKLMSLFSYLMLMLVVISSLGAVNSDPQFNADGYFWMCVHIVSTGVLQIFSKLTKARLKISGVFGVLLSLYTIRLQEAYLESIEFVRIQGFAKMVSSVISLQFFDMTVTRSHAAWLAVNQLAGFVCEDPMLPSTTSSIIETESSTNMHSSYDTETTSSKPPYSGEDKSSSGTASYSMEYSSPANHNSSHNAEYSSPANSMASSFNEQFYQPRTHPGLGTKHNVLYNDFLRDDQQK</sequence>
<keyword evidence="4" id="KW-1185">Reference proteome</keyword>
<feature type="compositionally biased region" description="Polar residues" evidence="1">
    <location>
        <begin position="269"/>
        <end position="283"/>
    </location>
</feature>
<dbReference type="STRING" id="6573.A0A210QZT3"/>
<keyword evidence="2 3" id="KW-0812">Transmembrane</keyword>
<feature type="transmembrane region" description="Helical" evidence="2">
    <location>
        <begin position="38"/>
        <end position="56"/>
    </location>
</feature>
<evidence type="ECO:0000313" key="4">
    <source>
        <dbReference type="Proteomes" id="UP000242188"/>
    </source>
</evidence>
<proteinExistence type="predicted"/>
<accession>A0A210QZT3</accession>
<keyword evidence="2" id="KW-1133">Transmembrane helix</keyword>
<reference evidence="3 4" key="1">
    <citation type="journal article" date="2017" name="Nat. Ecol. Evol.">
        <title>Scallop genome provides insights into evolution of bilaterian karyotype and development.</title>
        <authorList>
            <person name="Wang S."/>
            <person name="Zhang J."/>
            <person name="Jiao W."/>
            <person name="Li J."/>
            <person name="Xun X."/>
            <person name="Sun Y."/>
            <person name="Guo X."/>
            <person name="Huan P."/>
            <person name="Dong B."/>
            <person name="Zhang L."/>
            <person name="Hu X."/>
            <person name="Sun X."/>
            <person name="Wang J."/>
            <person name="Zhao C."/>
            <person name="Wang Y."/>
            <person name="Wang D."/>
            <person name="Huang X."/>
            <person name="Wang R."/>
            <person name="Lv J."/>
            <person name="Li Y."/>
            <person name="Zhang Z."/>
            <person name="Liu B."/>
            <person name="Lu W."/>
            <person name="Hui Y."/>
            <person name="Liang J."/>
            <person name="Zhou Z."/>
            <person name="Hou R."/>
            <person name="Li X."/>
            <person name="Liu Y."/>
            <person name="Li H."/>
            <person name="Ning X."/>
            <person name="Lin Y."/>
            <person name="Zhao L."/>
            <person name="Xing Q."/>
            <person name="Dou J."/>
            <person name="Li Y."/>
            <person name="Mao J."/>
            <person name="Guo H."/>
            <person name="Dou H."/>
            <person name="Li T."/>
            <person name="Mu C."/>
            <person name="Jiang W."/>
            <person name="Fu Q."/>
            <person name="Fu X."/>
            <person name="Miao Y."/>
            <person name="Liu J."/>
            <person name="Yu Q."/>
            <person name="Li R."/>
            <person name="Liao H."/>
            <person name="Li X."/>
            <person name="Kong Y."/>
            <person name="Jiang Z."/>
            <person name="Chourrout D."/>
            <person name="Li R."/>
            <person name="Bao Z."/>
        </authorList>
    </citation>
    <scope>NUCLEOTIDE SEQUENCE [LARGE SCALE GENOMIC DNA]</scope>
    <source>
        <strain evidence="3 4">PY_sf001</strain>
    </source>
</reference>
<protein>
    <submittedName>
        <fullName evidence="3">Transmembrane protein 241</fullName>
    </submittedName>
</protein>
<feature type="compositionally biased region" description="Low complexity" evidence="1">
    <location>
        <begin position="303"/>
        <end position="314"/>
    </location>
</feature>
<feature type="region of interest" description="Disordered" evidence="1">
    <location>
        <begin position="264"/>
        <end position="358"/>
    </location>
</feature>
<comment type="caution">
    <text evidence="3">The sequence shown here is derived from an EMBL/GenBank/DDBJ whole genome shotgun (WGS) entry which is preliminary data.</text>
</comment>
<feature type="transmembrane region" description="Helical" evidence="2">
    <location>
        <begin position="129"/>
        <end position="145"/>
    </location>
</feature>
<evidence type="ECO:0000256" key="1">
    <source>
        <dbReference type="SAM" id="MobiDB-lite"/>
    </source>
</evidence>
<feature type="transmembrane region" description="Helical" evidence="2">
    <location>
        <begin position="99"/>
        <end position="117"/>
    </location>
</feature>
<feature type="compositionally biased region" description="Polar residues" evidence="1">
    <location>
        <begin position="292"/>
        <end position="302"/>
    </location>
</feature>
<keyword evidence="2" id="KW-0472">Membrane</keyword>
<organism evidence="3 4">
    <name type="scientific">Mizuhopecten yessoensis</name>
    <name type="common">Japanese scallop</name>
    <name type="synonym">Patinopecten yessoensis</name>
    <dbReference type="NCBI Taxonomy" id="6573"/>
    <lineage>
        <taxon>Eukaryota</taxon>
        <taxon>Metazoa</taxon>
        <taxon>Spiralia</taxon>
        <taxon>Lophotrochozoa</taxon>
        <taxon>Mollusca</taxon>
        <taxon>Bivalvia</taxon>
        <taxon>Autobranchia</taxon>
        <taxon>Pteriomorphia</taxon>
        <taxon>Pectinida</taxon>
        <taxon>Pectinoidea</taxon>
        <taxon>Pectinidae</taxon>
        <taxon>Mizuhopecten</taxon>
    </lineage>
</organism>
<dbReference type="Proteomes" id="UP000242188">
    <property type="component" value="Unassembled WGS sequence"/>
</dbReference>